<reference evidence="1" key="1">
    <citation type="journal article" date="2014" name="Front. Microbiol.">
        <title>High frequency of phylogenetically diverse reductive dehalogenase-homologous genes in deep subseafloor sedimentary metagenomes.</title>
        <authorList>
            <person name="Kawai M."/>
            <person name="Futagami T."/>
            <person name="Toyoda A."/>
            <person name="Takaki Y."/>
            <person name="Nishi S."/>
            <person name="Hori S."/>
            <person name="Arai W."/>
            <person name="Tsubouchi T."/>
            <person name="Morono Y."/>
            <person name="Uchiyama I."/>
            <person name="Ito T."/>
            <person name="Fujiyama A."/>
            <person name="Inagaki F."/>
            <person name="Takami H."/>
        </authorList>
    </citation>
    <scope>NUCLEOTIDE SEQUENCE</scope>
    <source>
        <strain evidence="1">Expedition CK06-06</strain>
    </source>
</reference>
<accession>X1AQG6</accession>
<evidence type="ECO:0000313" key="1">
    <source>
        <dbReference type="EMBL" id="GAG74528.1"/>
    </source>
</evidence>
<protein>
    <submittedName>
        <fullName evidence="1">Uncharacterized protein</fullName>
    </submittedName>
</protein>
<feature type="non-terminal residue" evidence="1">
    <location>
        <position position="48"/>
    </location>
</feature>
<comment type="caution">
    <text evidence="1">The sequence shown here is derived from an EMBL/GenBank/DDBJ whole genome shotgun (WGS) entry which is preliminary data.</text>
</comment>
<name>X1AQG6_9ZZZZ</name>
<proteinExistence type="predicted"/>
<sequence>MGEMINNGAETIHLATGFVVGYPRYQYLFLLKQELRFYLLSLLFIYSL</sequence>
<organism evidence="1">
    <name type="scientific">marine sediment metagenome</name>
    <dbReference type="NCBI Taxonomy" id="412755"/>
    <lineage>
        <taxon>unclassified sequences</taxon>
        <taxon>metagenomes</taxon>
        <taxon>ecological metagenomes</taxon>
    </lineage>
</organism>
<gene>
    <name evidence="1" type="ORF">S01H4_03122</name>
</gene>
<dbReference type="AlphaFoldDB" id="X1AQG6"/>
<dbReference type="EMBL" id="BART01000738">
    <property type="protein sequence ID" value="GAG74528.1"/>
    <property type="molecule type" value="Genomic_DNA"/>
</dbReference>